<reference evidence="9" key="1">
    <citation type="submission" date="2023-06" db="EMBL/GenBank/DDBJ databases">
        <authorList>
            <person name="Jiang Y."/>
            <person name="Liu Q."/>
        </authorList>
    </citation>
    <scope>NUCLEOTIDE SEQUENCE</scope>
    <source>
        <strain evidence="9">CGMCC 1.12089</strain>
    </source>
</reference>
<comment type="subcellular location">
    <subcellularLocation>
        <location evidence="1">Membrane</location>
        <topology evidence="1">Multi-pass membrane protein</topology>
    </subcellularLocation>
</comment>
<gene>
    <name evidence="9" type="ORF">QTH91_11540</name>
</gene>
<comment type="caution">
    <text evidence="9">The sequence shown here is derived from an EMBL/GenBank/DDBJ whole genome shotgun (WGS) entry which is preliminary data.</text>
</comment>
<evidence type="ECO:0000256" key="5">
    <source>
        <dbReference type="ARBA" id="ARBA00022989"/>
    </source>
</evidence>
<keyword evidence="3 9" id="KW-0808">Transferase</keyword>
<dbReference type="PANTHER" id="PTHR48090:SF1">
    <property type="entry name" value="PROPHAGE BACTOPRENOL GLUCOSYL TRANSFERASE HOMOLOG"/>
    <property type="match status" value="1"/>
</dbReference>
<name>A0ABT7NB08_9BURK</name>
<dbReference type="InterPro" id="IPR001173">
    <property type="entry name" value="Glyco_trans_2-like"/>
</dbReference>
<evidence type="ECO:0000256" key="7">
    <source>
        <dbReference type="SAM" id="Phobius"/>
    </source>
</evidence>
<proteinExistence type="predicted"/>
<organism evidence="9 10">
    <name type="scientific">Variovorax dokdonensis</name>
    <dbReference type="NCBI Taxonomy" id="344883"/>
    <lineage>
        <taxon>Bacteria</taxon>
        <taxon>Pseudomonadati</taxon>
        <taxon>Pseudomonadota</taxon>
        <taxon>Betaproteobacteria</taxon>
        <taxon>Burkholderiales</taxon>
        <taxon>Comamonadaceae</taxon>
        <taxon>Variovorax</taxon>
    </lineage>
</organism>
<evidence type="ECO:0000313" key="10">
    <source>
        <dbReference type="Proteomes" id="UP001174908"/>
    </source>
</evidence>
<dbReference type="EC" id="2.4.-.-" evidence="9"/>
<evidence type="ECO:0000256" key="3">
    <source>
        <dbReference type="ARBA" id="ARBA00022679"/>
    </source>
</evidence>
<keyword evidence="10" id="KW-1185">Reference proteome</keyword>
<feature type="transmembrane region" description="Helical" evidence="7">
    <location>
        <begin position="283"/>
        <end position="308"/>
    </location>
</feature>
<dbReference type="CDD" id="cd04187">
    <property type="entry name" value="DPM1_like_bac"/>
    <property type="match status" value="1"/>
</dbReference>
<keyword evidence="4 7" id="KW-0812">Transmembrane</keyword>
<dbReference type="Proteomes" id="UP001174908">
    <property type="component" value="Unassembled WGS sequence"/>
</dbReference>
<protein>
    <submittedName>
        <fullName evidence="9">Glycosyltransferase family 2 protein</fullName>
        <ecNumber evidence="9">2.4.-.-</ecNumber>
    </submittedName>
</protein>
<sequence length="364" mass="40663">MNSRTSLEHTALMQSSSEDKRAPLISVVVPVFNEEEVVEAFHARMSQVLDEIGLPSEIVFIDDGSTDATLPALQALRERDARIAVLSLSRNFGKEIALSAGLDHAAGDAIVVIDVDLQDPPELVKQFVEKWREGYDVVYGQRMQRDGESAAKKLTAYLFYRVMRKLTRVNIPEDTGDFRLMSRRVVDALKKCREHHRFMKGLFAWVGYKQFALRYRRDARAAGTTKFNYWKLWNFALEGITSFTTAPLKVATYVGFLTAAAAFAYLIWIVGKTLLWGEPVQGYPSLMAVMLFLGGIQLVTIGVLGEYVGRMFDETKGRPLYMLKEAWPSDRGADNVPDVFGGIAGSAFSHPALVGALRGEERLP</sequence>
<accession>A0ABT7NB08</accession>
<evidence type="ECO:0000256" key="1">
    <source>
        <dbReference type="ARBA" id="ARBA00004141"/>
    </source>
</evidence>
<evidence type="ECO:0000256" key="4">
    <source>
        <dbReference type="ARBA" id="ARBA00022692"/>
    </source>
</evidence>
<dbReference type="PANTHER" id="PTHR48090">
    <property type="entry name" value="UNDECAPRENYL-PHOSPHATE 4-DEOXY-4-FORMAMIDO-L-ARABINOSE TRANSFERASE-RELATED"/>
    <property type="match status" value="1"/>
</dbReference>
<feature type="domain" description="Glycosyltransferase 2-like" evidence="8">
    <location>
        <begin position="26"/>
        <end position="188"/>
    </location>
</feature>
<evidence type="ECO:0000313" key="9">
    <source>
        <dbReference type="EMBL" id="MDM0045117.1"/>
    </source>
</evidence>
<evidence type="ECO:0000259" key="8">
    <source>
        <dbReference type="Pfam" id="PF00535"/>
    </source>
</evidence>
<dbReference type="Gene3D" id="3.90.550.10">
    <property type="entry name" value="Spore Coat Polysaccharide Biosynthesis Protein SpsA, Chain A"/>
    <property type="match status" value="1"/>
</dbReference>
<keyword evidence="6 7" id="KW-0472">Membrane</keyword>
<evidence type="ECO:0000256" key="2">
    <source>
        <dbReference type="ARBA" id="ARBA00022676"/>
    </source>
</evidence>
<feature type="transmembrane region" description="Helical" evidence="7">
    <location>
        <begin position="250"/>
        <end position="271"/>
    </location>
</feature>
<dbReference type="Pfam" id="PF00535">
    <property type="entry name" value="Glycos_transf_2"/>
    <property type="match status" value="1"/>
</dbReference>
<keyword evidence="2 9" id="KW-0328">Glycosyltransferase</keyword>
<dbReference type="InterPro" id="IPR029044">
    <property type="entry name" value="Nucleotide-diphossugar_trans"/>
</dbReference>
<keyword evidence="5 7" id="KW-1133">Transmembrane helix</keyword>
<dbReference type="InterPro" id="IPR050256">
    <property type="entry name" value="Glycosyltransferase_2"/>
</dbReference>
<dbReference type="EMBL" id="JASZYV010000002">
    <property type="protein sequence ID" value="MDM0045117.1"/>
    <property type="molecule type" value="Genomic_DNA"/>
</dbReference>
<dbReference type="SUPFAM" id="SSF53448">
    <property type="entry name" value="Nucleotide-diphospho-sugar transferases"/>
    <property type="match status" value="1"/>
</dbReference>
<evidence type="ECO:0000256" key="6">
    <source>
        <dbReference type="ARBA" id="ARBA00023136"/>
    </source>
</evidence>
<dbReference type="GO" id="GO:0016757">
    <property type="term" value="F:glycosyltransferase activity"/>
    <property type="evidence" value="ECO:0007669"/>
    <property type="project" value="UniProtKB-KW"/>
</dbReference>